<dbReference type="InterPro" id="IPR050832">
    <property type="entry name" value="Bact_Acetyltransf"/>
</dbReference>
<name>A0AA41YI61_9PROT</name>
<reference evidence="4" key="2">
    <citation type="submission" date="2022-10" db="EMBL/GenBank/DDBJ databases">
        <authorList>
            <person name="Trinh H.N."/>
        </authorList>
    </citation>
    <scope>NUCLEOTIDE SEQUENCE</scope>
    <source>
        <strain evidence="4">RN2-1</strain>
    </source>
</reference>
<dbReference type="EMBL" id="JAPDNT010000001">
    <property type="protein sequence ID" value="MCW3473379.1"/>
    <property type="molecule type" value="Genomic_DNA"/>
</dbReference>
<comment type="caution">
    <text evidence="4">The sequence shown here is derived from an EMBL/GenBank/DDBJ whole genome shotgun (WGS) entry which is preliminary data.</text>
</comment>
<dbReference type="AlphaFoldDB" id="A0AA41YI61"/>
<dbReference type="Pfam" id="PF00583">
    <property type="entry name" value="Acetyltransf_1"/>
    <property type="match status" value="1"/>
</dbReference>
<evidence type="ECO:0000256" key="1">
    <source>
        <dbReference type="ARBA" id="ARBA00022679"/>
    </source>
</evidence>
<sequence>MRTDTEYVLRALRAGDAASAAGLIRASFAAQSVVTDPLPSALRESAESVAATLAAGGGACAEAGEMLVGVVLWSEKDGGLYMGRLAVHPGWRGRGVARALVAAAEAEARRRGMPRLHLSVRLALADNRRLFQACGFRETAMHAHPGYSAPTFVDMEKRLA</sequence>
<dbReference type="PROSITE" id="PS51186">
    <property type="entry name" value="GNAT"/>
    <property type="match status" value="1"/>
</dbReference>
<keyword evidence="2 4" id="KW-0012">Acyltransferase</keyword>
<dbReference type="InterPro" id="IPR000182">
    <property type="entry name" value="GNAT_dom"/>
</dbReference>
<dbReference type="InterPro" id="IPR016181">
    <property type="entry name" value="Acyl_CoA_acyltransferase"/>
</dbReference>
<reference evidence="4" key="1">
    <citation type="submission" date="2022-09" db="EMBL/GenBank/DDBJ databases">
        <title>Rhodovastum sp. nov. RN2-1 isolated from soil in Seongnam, South Korea.</title>
        <authorList>
            <person name="Le N.T."/>
        </authorList>
    </citation>
    <scope>NUCLEOTIDE SEQUENCE</scope>
    <source>
        <strain evidence="4">RN2-1</strain>
    </source>
</reference>
<keyword evidence="5" id="KW-1185">Reference proteome</keyword>
<dbReference type="RefSeq" id="WP_264711948.1">
    <property type="nucleotide sequence ID" value="NZ_JAPDNT010000001.1"/>
</dbReference>
<dbReference type="SUPFAM" id="SSF55729">
    <property type="entry name" value="Acyl-CoA N-acyltransferases (Nat)"/>
    <property type="match status" value="1"/>
</dbReference>
<accession>A0AA41YI61</accession>
<dbReference type="EC" id="2.3.1.-" evidence="4"/>
<proteinExistence type="predicted"/>
<evidence type="ECO:0000256" key="2">
    <source>
        <dbReference type="ARBA" id="ARBA00023315"/>
    </source>
</evidence>
<dbReference type="PANTHER" id="PTHR43877">
    <property type="entry name" value="AMINOALKYLPHOSPHONATE N-ACETYLTRANSFERASE-RELATED-RELATED"/>
    <property type="match status" value="1"/>
</dbReference>
<evidence type="ECO:0000313" key="5">
    <source>
        <dbReference type="Proteomes" id="UP001165679"/>
    </source>
</evidence>
<protein>
    <submittedName>
        <fullName evidence="4">GNAT family N-acetyltransferase</fullName>
        <ecNumber evidence="4">2.3.1.-</ecNumber>
    </submittedName>
</protein>
<dbReference type="Gene3D" id="3.40.630.30">
    <property type="match status" value="1"/>
</dbReference>
<evidence type="ECO:0000259" key="3">
    <source>
        <dbReference type="PROSITE" id="PS51186"/>
    </source>
</evidence>
<dbReference type="GO" id="GO:0016747">
    <property type="term" value="F:acyltransferase activity, transferring groups other than amino-acyl groups"/>
    <property type="evidence" value="ECO:0007669"/>
    <property type="project" value="InterPro"/>
</dbReference>
<gene>
    <name evidence="4" type="ORF">OL599_02210</name>
</gene>
<keyword evidence="1 4" id="KW-0808">Transferase</keyword>
<feature type="domain" description="N-acetyltransferase" evidence="3">
    <location>
        <begin position="7"/>
        <end position="160"/>
    </location>
</feature>
<organism evidence="4 5">
    <name type="scientific">Limobrevibacterium gyesilva</name>
    <dbReference type="NCBI Taxonomy" id="2991712"/>
    <lineage>
        <taxon>Bacteria</taxon>
        <taxon>Pseudomonadati</taxon>
        <taxon>Pseudomonadota</taxon>
        <taxon>Alphaproteobacteria</taxon>
        <taxon>Acetobacterales</taxon>
        <taxon>Acetobacteraceae</taxon>
        <taxon>Limobrevibacterium</taxon>
    </lineage>
</organism>
<evidence type="ECO:0000313" key="4">
    <source>
        <dbReference type="EMBL" id="MCW3473379.1"/>
    </source>
</evidence>
<dbReference type="Proteomes" id="UP001165679">
    <property type="component" value="Unassembled WGS sequence"/>
</dbReference>